<dbReference type="Pfam" id="PF06439">
    <property type="entry name" value="3keto-disac_hyd"/>
    <property type="match status" value="1"/>
</dbReference>
<organism evidence="2 3">
    <name type="scientific">Pedobacter frigidisoli</name>
    <dbReference type="NCBI Taxonomy" id="2530455"/>
    <lineage>
        <taxon>Bacteria</taxon>
        <taxon>Pseudomonadati</taxon>
        <taxon>Bacteroidota</taxon>
        <taxon>Sphingobacteriia</taxon>
        <taxon>Sphingobacteriales</taxon>
        <taxon>Sphingobacteriaceae</taxon>
        <taxon>Pedobacter</taxon>
    </lineage>
</organism>
<accession>A0A4R0P342</accession>
<feature type="domain" description="3-keto-alpha-glucoside-1,2-lyase/3-keto-2-hydroxy-glucal hydratase" evidence="1">
    <location>
        <begin position="33"/>
        <end position="227"/>
    </location>
</feature>
<protein>
    <submittedName>
        <fullName evidence="2">DUF1080 domain-containing protein</fullName>
    </submittedName>
</protein>
<dbReference type="Proteomes" id="UP000291485">
    <property type="component" value="Unassembled WGS sequence"/>
</dbReference>
<evidence type="ECO:0000313" key="3">
    <source>
        <dbReference type="Proteomes" id="UP000291485"/>
    </source>
</evidence>
<dbReference type="Gene3D" id="2.60.120.560">
    <property type="entry name" value="Exo-inulinase, domain 1"/>
    <property type="match status" value="1"/>
</dbReference>
<dbReference type="AlphaFoldDB" id="A0A4R0P342"/>
<dbReference type="EMBL" id="SJSN01000004">
    <property type="protein sequence ID" value="TCD11274.1"/>
    <property type="molecule type" value="Genomic_DNA"/>
</dbReference>
<sequence>MILKIQQIFKRLLFILTISFFSISVYAQRNKLQPLFNGKDLVGWSKYIDKRGLNNDPKHVISVKDSLIHVTGEEFGYIATNKSYKNFRLLIEFKWGEQKFSPRENDRRDAGICFYVNEHDNRIWPKSAEFQIQEGDVGDLWLIDNVTGYVDGLQTQPKDYARITKKKDAERPKGEWNALELICMNGKVQFIVNGVVVNEGERLSVSDGRILLQSEGAELYYRNIKIEEFEL</sequence>
<proteinExistence type="predicted"/>
<keyword evidence="3" id="KW-1185">Reference proteome</keyword>
<evidence type="ECO:0000313" key="2">
    <source>
        <dbReference type="EMBL" id="TCD11274.1"/>
    </source>
</evidence>
<dbReference type="OrthoDB" id="259356at2"/>
<dbReference type="GO" id="GO:0016787">
    <property type="term" value="F:hydrolase activity"/>
    <property type="evidence" value="ECO:0007669"/>
    <property type="project" value="InterPro"/>
</dbReference>
<reference evidence="2 3" key="1">
    <citation type="submission" date="2019-02" db="EMBL/GenBank/DDBJ databases">
        <title>Pedobacter sp. RP-3-11 sp. nov., isolated from Arctic soil.</title>
        <authorList>
            <person name="Dahal R.H."/>
        </authorList>
    </citation>
    <scope>NUCLEOTIDE SEQUENCE [LARGE SCALE GENOMIC DNA]</scope>
    <source>
        <strain evidence="2 3">RP-3-11</strain>
    </source>
</reference>
<comment type="caution">
    <text evidence="2">The sequence shown here is derived from an EMBL/GenBank/DDBJ whole genome shotgun (WGS) entry which is preliminary data.</text>
</comment>
<evidence type="ECO:0000259" key="1">
    <source>
        <dbReference type="Pfam" id="PF06439"/>
    </source>
</evidence>
<gene>
    <name evidence="2" type="ORF">EZ449_06220</name>
</gene>
<dbReference type="InterPro" id="IPR010496">
    <property type="entry name" value="AL/BT2_dom"/>
</dbReference>
<name>A0A4R0P342_9SPHI</name>